<dbReference type="VEuPathDB" id="PlasmoDB:PVW1_000008000"/>
<dbReference type="VEuPathDB" id="PlasmoDB:PVP01_0900100"/>
<keyword evidence="1" id="KW-0812">Transmembrane</keyword>
<gene>
    <name evidence="2" type="ORF">PVC01_000052600</name>
</gene>
<name>A0A1G4E480_PLAVI</name>
<feature type="non-terminal residue" evidence="2">
    <location>
        <position position="1"/>
    </location>
</feature>
<sequence>FGKSLENIYKQDKILNINIIRLLAKHDIKRELEHKRLREKLPDRRTYKSERNVYDNVSAYSGVKSKASNYLDIYMKNYKKRYMRKKGLSKLDCYCENKVFSKFNDICDIGEKMQYNEKRANKFFLKKYGIAFFLFALIPALGLIFPILFGIRRGMPGILGECPNEATGDNHFESNGDHKKDGSEKNCIRIWFYNNKYTLENLADVSKIFSFIVITIFLLVVFYVLIKIIKYEKIKAGKGKMSAKEYCRFCKNIF</sequence>
<dbReference type="EMBL" id="FLYI01000222">
    <property type="protein sequence ID" value="SCA81964.1"/>
    <property type="molecule type" value="Genomic_DNA"/>
</dbReference>
<feature type="transmembrane region" description="Helical" evidence="1">
    <location>
        <begin position="128"/>
        <end position="151"/>
    </location>
</feature>
<dbReference type="AlphaFoldDB" id="A0A1G4E480"/>
<keyword evidence="1" id="KW-0472">Membrane</keyword>
<proteinExistence type="predicted"/>
<evidence type="ECO:0000256" key="1">
    <source>
        <dbReference type="SAM" id="Phobius"/>
    </source>
</evidence>
<evidence type="ECO:0000313" key="3">
    <source>
        <dbReference type="Proteomes" id="UP000305196"/>
    </source>
</evidence>
<feature type="non-terminal residue" evidence="2">
    <location>
        <position position="254"/>
    </location>
</feature>
<reference evidence="2 3" key="1">
    <citation type="submission" date="2016-07" db="EMBL/GenBank/DDBJ databases">
        <authorList>
            <consortium name="Pathogen Informatics"/>
        </authorList>
    </citation>
    <scope>NUCLEOTIDE SEQUENCE [LARGE SCALE GENOMIC DNA]</scope>
</reference>
<dbReference type="InterPro" id="IPR022139">
    <property type="entry name" value="Fam-L/Fam-M-like_plasmodium"/>
</dbReference>
<keyword evidence="1" id="KW-1133">Transmembrane helix</keyword>
<dbReference type="VEuPathDB" id="PlasmoDB:PVPAM_110070400"/>
<dbReference type="Pfam" id="PF12420">
    <property type="entry name" value="DUF3671"/>
    <property type="match status" value="1"/>
</dbReference>
<evidence type="ECO:0000313" key="2">
    <source>
        <dbReference type="EMBL" id="SCA81964.1"/>
    </source>
</evidence>
<evidence type="ECO:0008006" key="4">
    <source>
        <dbReference type="Google" id="ProtNLM"/>
    </source>
</evidence>
<organism evidence="2 3">
    <name type="scientific">Plasmodium vivax</name>
    <name type="common">malaria parasite P. vivax</name>
    <dbReference type="NCBI Taxonomy" id="5855"/>
    <lineage>
        <taxon>Eukaryota</taxon>
        <taxon>Sar</taxon>
        <taxon>Alveolata</taxon>
        <taxon>Apicomplexa</taxon>
        <taxon>Aconoidasida</taxon>
        <taxon>Haemosporida</taxon>
        <taxon>Plasmodiidae</taxon>
        <taxon>Plasmodium</taxon>
        <taxon>Plasmodium (Plasmodium)</taxon>
    </lineage>
</organism>
<feature type="transmembrane region" description="Helical" evidence="1">
    <location>
        <begin position="208"/>
        <end position="226"/>
    </location>
</feature>
<accession>A0A1G4E480</accession>
<dbReference type="Proteomes" id="UP000305196">
    <property type="component" value="Unassembled WGS sequence"/>
</dbReference>
<protein>
    <recommendedName>
        <fullName evidence="4">VIR protein</fullName>
    </recommendedName>
</protein>